<protein>
    <recommendedName>
        <fullName evidence="3">Late embryogenesis abundant protein LEA-2 subgroup domain-containing protein</fullName>
    </recommendedName>
</protein>
<proteinExistence type="predicted"/>
<dbReference type="AlphaFoldDB" id="A0A1M3KWF2"/>
<name>A0A1M3KWF2_9BACT</name>
<dbReference type="STRING" id="1895771.BGO89_09675"/>
<dbReference type="Proteomes" id="UP000184233">
    <property type="component" value="Unassembled WGS sequence"/>
</dbReference>
<accession>A0A1M3KWF2</accession>
<gene>
    <name evidence="1" type="ORF">BGO89_09675</name>
</gene>
<comment type="caution">
    <text evidence="1">The sequence shown here is derived from an EMBL/GenBank/DDBJ whole genome shotgun (WGS) entry which is preliminary data.</text>
</comment>
<evidence type="ECO:0000313" key="2">
    <source>
        <dbReference type="Proteomes" id="UP000184233"/>
    </source>
</evidence>
<reference evidence="1 2" key="1">
    <citation type="submission" date="2016-09" db="EMBL/GenBank/DDBJ databases">
        <title>Genome-resolved meta-omics ties microbial dynamics to process performance in biotechnology for thiocyanate degradation.</title>
        <authorList>
            <person name="Kantor R.S."/>
            <person name="Huddy R.J."/>
            <person name="Iyer R."/>
            <person name="Thomas B.C."/>
            <person name="Brown C.T."/>
            <person name="Anantharaman K."/>
            <person name="Tringe S."/>
            <person name="Hettich R.L."/>
            <person name="Harrison S.T."/>
            <person name="Banfield J.F."/>
        </authorList>
    </citation>
    <scope>NUCLEOTIDE SEQUENCE [LARGE SCALE GENOMIC DNA]</scope>
    <source>
        <strain evidence="1">59-99</strain>
    </source>
</reference>
<evidence type="ECO:0008006" key="3">
    <source>
        <dbReference type="Google" id="ProtNLM"/>
    </source>
</evidence>
<sequence>MLAADDVDVSRNNHHQTMKKFLFLVLLVGCTQIQQITNSLSSLQKLQFKLNSVTQMKLAGVDITRISSPGSLSIADGLALTQAFARKTLPTSFTLNVDAKNPNTGTAGTRQTAVTLKDLDWRLFIDDKQTVAGNLQSPLEIPGNGQTAVIPLGVSLDLYSFFAEKGYDGLVNLALALGGANGSAARLKLDAQPSITTPFGPMTYPSRITIVDKEFRGS</sequence>
<organism evidence="1 2">
    <name type="scientific">Candidatus Kapaibacterium thiocyanatum</name>
    <dbReference type="NCBI Taxonomy" id="1895771"/>
    <lineage>
        <taxon>Bacteria</taxon>
        <taxon>Pseudomonadati</taxon>
        <taxon>Candidatus Kapaibacteriota</taxon>
        <taxon>Candidatus Kapaibacteriia</taxon>
        <taxon>Candidatus Kapaibacteriales</taxon>
        <taxon>Candidatus Kapaibacteriaceae</taxon>
        <taxon>Candidatus Kapaibacterium</taxon>
    </lineage>
</organism>
<dbReference type="EMBL" id="MKVH01000024">
    <property type="protein sequence ID" value="OJX56791.1"/>
    <property type="molecule type" value="Genomic_DNA"/>
</dbReference>
<dbReference type="Gene3D" id="2.60.40.1820">
    <property type="match status" value="1"/>
</dbReference>
<dbReference type="SUPFAM" id="SSF117070">
    <property type="entry name" value="LEA14-like"/>
    <property type="match status" value="1"/>
</dbReference>
<evidence type="ECO:0000313" key="1">
    <source>
        <dbReference type="EMBL" id="OJX56791.1"/>
    </source>
</evidence>